<evidence type="ECO:0000256" key="7">
    <source>
        <dbReference type="SAM" id="Phobius"/>
    </source>
</evidence>
<dbReference type="PANTHER" id="PTHR43124:SF3">
    <property type="entry name" value="CHLORAMPHENICOL EFFLUX PUMP RV0191"/>
    <property type="match status" value="1"/>
</dbReference>
<evidence type="ECO:0000256" key="4">
    <source>
        <dbReference type="ARBA" id="ARBA00022692"/>
    </source>
</evidence>
<feature type="transmembrane region" description="Helical" evidence="7">
    <location>
        <begin position="358"/>
        <end position="376"/>
    </location>
</feature>
<dbReference type="InterPro" id="IPR020846">
    <property type="entry name" value="MFS_dom"/>
</dbReference>
<dbReference type="Proteomes" id="UP001321804">
    <property type="component" value="Chromosome"/>
</dbReference>
<keyword evidence="4 7" id="KW-0812">Transmembrane</keyword>
<feature type="transmembrane region" description="Helical" evidence="7">
    <location>
        <begin position="293"/>
        <end position="312"/>
    </location>
</feature>
<feature type="transmembrane region" description="Helical" evidence="7">
    <location>
        <begin position="73"/>
        <end position="100"/>
    </location>
</feature>
<dbReference type="CDD" id="cd17324">
    <property type="entry name" value="MFS_NepI_like"/>
    <property type="match status" value="1"/>
</dbReference>
<dbReference type="InterPro" id="IPR050189">
    <property type="entry name" value="MFS_Efflux_Transporters"/>
</dbReference>
<feature type="transmembrane region" description="Helical" evidence="7">
    <location>
        <begin position="241"/>
        <end position="263"/>
    </location>
</feature>
<evidence type="ECO:0000256" key="1">
    <source>
        <dbReference type="ARBA" id="ARBA00004651"/>
    </source>
</evidence>
<keyword evidence="6 7" id="KW-0472">Membrane</keyword>
<dbReference type="PROSITE" id="PS50850">
    <property type="entry name" value="MFS"/>
    <property type="match status" value="1"/>
</dbReference>
<keyword evidence="2" id="KW-0813">Transport</keyword>
<name>A0AAU9DNN2_9LACO</name>
<dbReference type="KEGG" id="xak:KIMC2_19110"/>
<evidence type="ECO:0000256" key="2">
    <source>
        <dbReference type="ARBA" id="ARBA00022448"/>
    </source>
</evidence>
<dbReference type="EMBL" id="AP026801">
    <property type="protein sequence ID" value="BDR57349.1"/>
    <property type="molecule type" value="Genomic_DNA"/>
</dbReference>
<dbReference type="InterPro" id="IPR036259">
    <property type="entry name" value="MFS_trans_sf"/>
</dbReference>
<feature type="transmembrane region" description="Helical" evidence="7">
    <location>
        <begin position="270"/>
        <end position="287"/>
    </location>
</feature>
<dbReference type="SUPFAM" id="SSF103473">
    <property type="entry name" value="MFS general substrate transporter"/>
    <property type="match status" value="1"/>
</dbReference>
<evidence type="ECO:0000256" key="5">
    <source>
        <dbReference type="ARBA" id="ARBA00022989"/>
    </source>
</evidence>
<feature type="transmembrane region" description="Helical" evidence="7">
    <location>
        <begin position="324"/>
        <end position="352"/>
    </location>
</feature>
<dbReference type="GO" id="GO:0022857">
    <property type="term" value="F:transmembrane transporter activity"/>
    <property type="evidence" value="ECO:0007669"/>
    <property type="project" value="InterPro"/>
</dbReference>
<organism evidence="9 10">
    <name type="scientific">Xylocopilactobacillus apis</name>
    <dbReference type="NCBI Taxonomy" id="2932183"/>
    <lineage>
        <taxon>Bacteria</taxon>
        <taxon>Bacillati</taxon>
        <taxon>Bacillota</taxon>
        <taxon>Bacilli</taxon>
        <taxon>Lactobacillales</taxon>
        <taxon>Lactobacillaceae</taxon>
        <taxon>Xylocopilactobacillus</taxon>
    </lineage>
</organism>
<dbReference type="Pfam" id="PF07690">
    <property type="entry name" value="MFS_1"/>
    <property type="match status" value="1"/>
</dbReference>
<gene>
    <name evidence="9" type="ORF">KIMC2_19110</name>
</gene>
<feature type="transmembrane region" description="Helical" evidence="7">
    <location>
        <begin position="45"/>
        <end position="66"/>
    </location>
</feature>
<keyword evidence="3" id="KW-1003">Cell membrane</keyword>
<evidence type="ECO:0000313" key="10">
    <source>
        <dbReference type="Proteomes" id="UP001321804"/>
    </source>
</evidence>
<reference evidence="9 10" key="1">
    <citation type="journal article" date="2023" name="Microbiol. Spectr.">
        <title>Symbiosis of Carpenter Bees with Uncharacterized Lactic Acid Bacteria Showing NAD Auxotrophy.</title>
        <authorList>
            <person name="Kawasaki S."/>
            <person name="Ozawa K."/>
            <person name="Mori T."/>
            <person name="Yamamoto A."/>
            <person name="Ito M."/>
            <person name="Ohkuma M."/>
            <person name="Sakamoto M."/>
            <person name="Matsutani M."/>
        </authorList>
    </citation>
    <scope>NUCLEOTIDE SEQUENCE [LARGE SCALE GENOMIC DNA]</scope>
    <source>
        <strain evidence="9 10">KimC2</strain>
    </source>
</reference>
<feature type="domain" description="Major facilitator superfamily (MFS) profile" evidence="8">
    <location>
        <begin position="7"/>
        <end position="381"/>
    </location>
</feature>
<dbReference type="InterPro" id="IPR011701">
    <property type="entry name" value="MFS"/>
</dbReference>
<dbReference type="GO" id="GO:0005886">
    <property type="term" value="C:plasma membrane"/>
    <property type="evidence" value="ECO:0007669"/>
    <property type="project" value="UniProtKB-SubCell"/>
</dbReference>
<evidence type="ECO:0000259" key="8">
    <source>
        <dbReference type="PROSITE" id="PS50850"/>
    </source>
</evidence>
<dbReference type="AlphaFoldDB" id="A0AAU9DNN2"/>
<dbReference type="PANTHER" id="PTHR43124">
    <property type="entry name" value="PURINE EFFLUX PUMP PBUE"/>
    <property type="match status" value="1"/>
</dbReference>
<evidence type="ECO:0000256" key="3">
    <source>
        <dbReference type="ARBA" id="ARBA00022475"/>
    </source>
</evidence>
<sequence length="383" mass="40814">MKPKKLLIFTLAFGTFSILNTEVGIVGILPVIAHHFGVSISDAGLLVSLFAIVIAISGPIMPVILSRFETKKILLLTLWIFVLANCLSAIASNFTIAIIARLIPAVFHPVYCSYALTLASSSVAPKDSPKAVSRVMIGVSSGMVLGTPIATIIANHLSYSAAMYFFALVSLLAVILNTIVLPKKTIKRSSGKRISLKSVIKKRSLWLSGAGTIAVETSLALVYSYISDYLSQVAHFNANQLSTALFAFGITSVLGNLIAGFGLGNFPQKFMILFPFVLGTIYVLDPLLSKNWILMLILVLVWGAVYGIGNNIQQYLISSAIPEALNLANGLFISLGNVGTTLGTTIGGILLGKWGVGTLPYGGVGVLVITLFIILLRNQIVTK</sequence>
<comment type="subcellular location">
    <subcellularLocation>
        <location evidence="1">Cell membrane</location>
        <topology evidence="1">Multi-pass membrane protein</topology>
    </subcellularLocation>
</comment>
<protein>
    <submittedName>
        <fullName evidence="9">MFS transporter</fullName>
    </submittedName>
</protein>
<feature type="transmembrane region" description="Helical" evidence="7">
    <location>
        <begin position="163"/>
        <end position="183"/>
    </location>
</feature>
<keyword evidence="5 7" id="KW-1133">Transmembrane helix</keyword>
<dbReference type="Gene3D" id="1.20.1250.20">
    <property type="entry name" value="MFS general substrate transporter like domains"/>
    <property type="match status" value="1"/>
</dbReference>
<feature type="transmembrane region" description="Helical" evidence="7">
    <location>
        <begin position="204"/>
        <end position="226"/>
    </location>
</feature>
<accession>A0AAU9DNN2</accession>
<evidence type="ECO:0000256" key="6">
    <source>
        <dbReference type="ARBA" id="ARBA00023136"/>
    </source>
</evidence>
<proteinExistence type="predicted"/>
<keyword evidence="10" id="KW-1185">Reference proteome</keyword>
<feature type="transmembrane region" description="Helical" evidence="7">
    <location>
        <begin position="136"/>
        <end position="157"/>
    </location>
</feature>
<feature type="transmembrane region" description="Helical" evidence="7">
    <location>
        <begin position="106"/>
        <end position="124"/>
    </location>
</feature>
<dbReference type="RefSeq" id="WP_317696375.1">
    <property type="nucleotide sequence ID" value="NZ_AP026801.1"/>
</dbReference>
<evidence type="ECO:0000313" key="9">
    <source>
        <dbReference type="EMBL" id="BDR57349.1"/>
    </source>
</evidence>